<dbReference type="Proteomes" id="UP000059074">
    <property type="component" value="Unassembled WGS sequence"/>
</dbReference>
<dbReference type="AlphaFoldDB" id="A0A109BAN7"/>
<evidence type="ECO:0000313" key="2">
    <source>
        <dbReference type="Proteomes" id="UP000059074"/>
    </source>
</evidence>
<dbReference type="EMBL" id="LMTR01000082">
    <property type="protein sequence ID" value="KWT65281.1"/>
    <property type="molecule type" value="Genomic_DNA"/>
</dbReference>
<organism evidence="1 2">
    <name type="scientific">Hyphomicrobium sulfonivorans</name>
    <dbReference type="NCBI Taxonomy" id="121290"/>
    <lineage>
        <taxon>Bacteria</taxon>
        <taxon>Pseudomonadati</taxon>
        <taxon>Pseudomonadota</taxon>
        <taxon>Alphaproteobacteria</taxon>
        <taxon>Hyphomicrobiales</taxon>
        <taxon>Hyphomicrobiaceae</taxon>
        <taxon>Hyphomicrobium</taxon>
    </lineage>
</organism>
<protein>
    <recommendedName>
        <fullName evidence="3">Surface antigen domain-containing protein</fullName>
    </recommendedName>
</protein>
<evidence type="ECO:0000313" key="1">
    <source>
        <dbReference type="EMBL" id="KWT65281.1"/>
    </source>
</evidence>
<dbReference type="STRING" id="121290.APY04_3030"/>
<comment type="caution">
    <text evidence="1">The sequence shown here is derived from an EMBL/GenBank/DDBJ whole genome shotgun (WGS) entry which is preliminary data.</text>
</comment>
<evidence type="ECO:0008006" key="3">
    <source>
        <dbReference type="Google" id="ProtNLM"/>
    </source>
</evidence>
<gene>
    <name evidence="1" type="ORF">APY04_3030</name>
</gene>
<proteinExistence type="predicted"/>
<accession>A0A109BAN7</accession>
<dbReference type="PATRIC" id="fig|121290.4.peg.635"/>
<name>A0A109BAN7_HYPSL</name>
<keyword evidence="2" id="KW-1185">Reference proteome</keyword>
<sequence>MSQHPSVVTLTAVVTTGMVLFAAILMAPATAFGSEQWETSVTREGSAAPAPAAALPETPGISILSQTEISVPGARYQLDEKDEIAALERIQYALTEVGDGKTYVWRRWHGKLSGLVQPTASFKDSSGKICRHLIVLMTNGPTSKRQEGIACRLPSGRWQLDG</sequence>
<reference evidence="1 2" key="1">
    <citation type="submission" date="2015-10" db="EMBL/GenBank/DDBJ databases">
        <title>Transcriptomic analysis of a linuron degrading triple-species bacterial consortium.</title>
        <authorList>
            <person name="Albers P."/>
        </authorList>
    </citation>
    <scope>NUCLEOTIDE SEQUENCE [LARGE SCALE GENOMIC DNA]</scope>
    <source>
        <strain evidence="1 2">WDL6</strain>
    </source>
</reference>